<evidence type="ECO:0000313" key="14">
    <source>
        <dbReference type="Proteomes" id="UP000659630"/>
    </source>
</evidence>
<dbReference type="InterPro" id="IPR003661">
    <property type="entry name" value="HisK_dim/P_dom"/>
</dbReference>
<accession>A0A923I4D8</accession>
<evidence type="ECO:0000256" key="3">
    <source>
        <dbReference type="ARBA" id="ARBA00012438"/>
    </source>
</evidence>
<evidence type="ECO:0000256" key="2">
    <source>
        <dbReference type="ARBA" id="ARBA00004370"/>
    </source>
</evidence>
<feature type="region of interest" description="Disordered" evidence="11">
    <location>
        <begin position="427"/>
        <end position="452"/>
    </location>
</feature>
<dbReference type="GO" id="GO:0000155">
    <property type="term" value="F:phosphorelay sensor kinase activity"/>
    <property type="evidence" value="ECO:0007669"/>
    <property type="project" value="InterPro"/>
</dbReference>
<evidence type="ECO:0000256" key="11">
    <source>
        <dbReference type="SAM" id="MobiDB-lite"/>
    </source>
</evidence>
<evidence type="ECO:0000256" key="7">
    <source>
        <dbReference type="ARBA" id="ARBA00022777"/>
    </source>
</evidence>
<sequence length="452" mass="48511">MIKKLRRRLTLHYAALSGLVLLATCVSGFLLSARQQRAADELLFQTHLSDLTGRLQFDRRISGDWLARFEAENRLAVFLWDAGQPMKFEGAAWLPTDRRGALARAARESAFAAGFRPEDRPLRYAAAPAALEEDDLRFRGVAAAFPLEDGGWLHLLLLRDLAPQRAALKMLALRWTALFFAAGAALTLAGRWLSGRAAAPVRDSLRRQAEFVAAASHELRGPLAVITSSADLMAEGMQGPYLANICGEARRMAGLVEDLLTLAGAEAAAAPPAVPVEPDTLLIEAYDRFAPVCAQRGLRLCAALPPSPLPPVAGDPERLMQILSALLSNACAYTPPGGTISLSGRVQRGRVLLQVADTGPGVPGALREKIFERFYRAEPSRTDKAHYGLGLPVARQLAALYGGRLTAGEAEDGGALFTLSLPVPTCRTAPRRDEKHRAAGPGPGSGQPRSAR</sequence>
<evidence type="ECO:0000256" key="9">
    <source>
        <dbReference type="ARBA" id="ARBA00023012"/>
    </source>
</evidence>
<keyword evidence="9" id="KW-0902">Two-component regulatory system</keyword>
<dbReference type="SUPFAM" id="SSF55874">
    <property type="entry name" value="ATPase domain of HSP90 chaperone/DNA topoisomerase II/histidine kinase"/>
    <property type="match status" value="1"/>
</dbReference>
<dbReference type="SMART" id="SM00387">
    <property type="entry name" value="HATPase_c"/>
    <property type="match status" value="1"/>
</dbReference>
<evidence type="ECO:0000256" key="1">
    <source>
        <dbReference type="ARBA" id="ARBA00000085"/>
    </source>
</evidence>
<reference evidence="13" key="1">
    <citation type="submission" date="2020-08" db="EMBL/GenBank/DDBJ databases">
        <title>Genome public.</title>
        <authorList>
            <person name="Liu C."/>
            <person name="Sun Q."/>
        </authorList>
    </citation>
    <scope>NUCLEOTIDE SEQUENCE</scope>
    <source>
        <strain evidence="13">BX8</strain>
    </source>
</reference>
<dbReference type="CDD" id="cd00075">
    <property type="entry name" value="HATPase"/>
    <property type="match status" value="1"/>
</dbReference>
<dbReference type="Proteomes" id="UP000659630">
    <property type="component" value="Unassembled WGS sequence"/>
</dbReference>
<feature type="domain" description="Histidine kinase" evidence="12">
    <location>
        <begin position="214"/>
        <end position="425"/>
    </location>
</feature>
<dbReference type="InterPro" id="IPR003594">
    <property type="entry name" value="HATPase_dom"/>
</dbReference>
<evidence type="ECO:0000313" key="13">
    <source>
        <dbReference type="EMBL" id="MBC5580120.1"/>
    </source>
</evidence>
<dbReference type="InterPro" id="IPR036097">
    <property type="entry name" value="HisK_dim/P_sf"/>
</dbReference>
<keyword evidence="5" id="KW-0808">Transferase</keyword>
<dbReference type="CDD" id="cd00082">
    <property type="entry name" value="HisKA"/>
    <property type="match status" value="1"/>
</dbReference>
<keyword evidence="4" id="KW-0597">Phosphoprotein</keyword>
<dbReference type="Gene3D" id="1.10.287.130">
    <property type="match status" value="1"/>
</dbReference>
<organism evidence="13 14">
    <name type="scientific">Anaerofilum hominis</name>
    <dbReference type="NCBI Taxonomy" id="2763016"/>
    <lineage>
        <taxon>Bacteria</taxon>
        <taxon>Bacillati</taxon>
        <taxon>Bacillota</taxon>
        <taxon>Clostridia</taxon>
        <taxon>Eubacteriales</taxon>
        <taxon>Oscillospiraceae</taxon>
        <taxon>Anaerofilum</taxon>
    </lineage>
</organism>
<dbReference type="GO" id="GO:0005886">
    <property type="term" value="C:plasma membrane"/>
    <property type="evidence" value="ECO:0007669"/>
    <property type="project" value="TreeGrafter"/>
</dbReference>
<dbReference type="InterPro" id="IPR050428">
    <property type="entry name" value="TCS_sensor_his_kinase"/>
</dbReference>
<dbReference type="InterPro" id="IPR004358">
    <property type="entry name" value="Sig_transdc_His_kin-like_C"/>
</dbReference>
<keyword evidence="10" id="KW-0472">Membrane</keyword>
<keyword evidence="8" id="KW-1133">Transmembrane helix</keyword>
<dbReference type="PANTHER" id="PTHR45436">
    <property type="entry name" value="SENSOR HISTIDINE KINASE YKOH"/>
    <property type="match status" value="1"/>
</dbReference>
<protein>
    <recommendedName>
        <fullName evidence="3">histidine kinase</fullName>
        <ecNumber evidence="3">2.7.13.3</ecNumber>
    </recommendedName>
</protein>
<dbReference type="EMBL" id="JACONZ010000001">
    <property type="protein sequence ID" value="MBC5580120.1"/>
    <property type="molecule type" value="Genomic_DNA"/>
</dbReference>
<dbReference type="PRINTS" id="PR00344">
    <property type="entry name" value="BCTRLSENSOR"/>
</dbReference>
<evidence type="ECO:0000256" key="5">
    <source>
        <dbReference type="ARBA" id="ARBA00022679"/>
    </source>
</evidence>
<dbReference type="Pfam" id="PF02518">
    <property type="entry name" value="HATPase_c"/>
    <property type="match status" value="1"/>
</dbReference>
<evidence type="ECO:0000256" key="6">
    <source>
        <dbReference type="ARBA" id="ARBA00022692"/>
    </source>
</evidence>
<dbReference type="PANTHER" id="PTHR45436:SF5">
    <property type="entry name" value="SENSOR HISTIDINE KINASE TRCS"/>
    <property type="match status" value="1"/>
</dbReference>
<keyword evidence="7 13" id="KW-0418">Kinase</keyword>
<dbReference type="Pfam" id="PF00512">
    <property type="entry name" value="HisKA"/>
    <property type="match status" value="1"/>
</dbReference>
<comment type="caution">
    <text evidence="13">The sequence shown here is derived from an EMBL/GenBank/DDBJ whole genome shotgun (WGS) entry which is preliminary data.</text>
</comment>
<dbReference type="EC" id="2.7.13.3" evidence="3"/>
<dbReference type="SMART" id="SM00388">
    <property type="entry name" value="HisKA"/>
    <property type="match status" value="1"/>
</dbReference>
<evidence type="ECO:0000256" key="10">
    <source>
        <dbReference type="ARBA" id="ARBA00023136"/>
    </source>
</evidence>
<dbReference type="SUPFAM" id="SSF47384">
    <property type="entry name" value="Homodimeric domain of signal transducing histidine kinase"/>
    <property type="match status" value="1"/>
</dbReference>
<comment type="catalytic activity">
    <reaction evidence="1">
        <text>ATP + protein L-histidine = ADP + protein N-phospho-L-histidine.</text>
        <dbReference type="EC" id="2.7.13.3"/>
    </reaction>
</comment>
<name>A0A923I4D8_9FIRM</name>
<comment type="subcellular location">
    <subcellularLocation>
        <location evidence="2">Membrane</location>
    </subcellularLocation>
</comment>
<gene>
    <name evidence="13" type="ORF">H8S23_01210</name>
</gene>
<evidence type="ECO:0000259" key="12">
    <source>
        <dbReference type="PROSITE" id="PS50109"/>
    </source>
</evidence>
<evidence type="ECO:0000256" key="4">
    <source>
        <dbReference type="ARBA" id="ARBA00022553"/>
    </source>
</evidence>
<dbReference type="AlphaFoldDB" id="A0A923I4D8"/>
<dbReference type="InterPro" id="IPR005467">
    <property type="entry name" value="His_kinase_dom"/>
</dbReference>
<dbReference type="Gene3D" id="3.30.565.10">
    <property type="entry name" value="Histidine kinase-like ATPase, C-terminal domain"/>
    <property type="match status" value="1"/>
</dbReference>
<dbReference type="RefSeq" id="WP_186886492.1">
    <property type="nucleotide sequence ID" value="NZ_JACONZ010000001.1"/>
</dbReference>
<proteinExistence type="predicted"/>
<dbReference type="PROSITE" id="PS50109">
    <property type="entry name" value="HIS_KIN"/>
    <property type="match status" value="1"/>
</dbReference>
<keyword evidence="14" id="KW-1185">Reference proteome</keyword>
<keyword evidence="6" id="KW-0812">Transmembrane</keyword>
<dbReference type="InterPro" id="IPR036890">
    <property type="entry name" value="HATPase_C_sf"/>
</dbReference>
<evidence type="ECO:0000256" key="8">
    <source>
        <dbReference type="ARBA" id="ARBA00022989"/>
    </source>
</evidence>